<feature type="region of interest" description="Disordered" evidence="1">
    <location>
        <begin position="409"/>
        <end position="430"/>
    </location>
</feature>
<evidence type="ECO:0000256" key="1">
    <source>
        <dbReference type="SAM" id="MobiDB-lite"/>
    </source>
</evidence>
<evidence type="ECO:0000313" key="3">
    <source>
        <dbReference type="Proteomes" id="UP000256964"/>
    </source>
</evidence>
<evidence type="ECO:0000313" key="2">
    <source>
        <dbReference type="EMBL" id="RDX43008.1"/>
    </source>
</evidence>
<proteinExistence type="predicted"/>
<dbReference type="Proteomes" id="UP000256964">
    <property type="component" value="Unassembled WGS sequence"/>
</dbReference>
<reference evidence="2 3" key="1">
    <citation type="journal article" date="2018" name="Biotechnol. Biofuels">
        <title>Integrative visual omics of the white-rot fungus Polyporus brumalis exposes the biotechnological potential of its oxidative enzymes for delignifying raw plant biomass.</title>
        <authorList>
            <person name="Miyauchi S."/>
            <person name="Rancon A."/>
            <person name="Drula E."/>
            <person name="Hage H."/>
            <person name="Chaduli D."/>
            <person name="Favel A."/>
            <person name="Grisel S."/>
            <person name="Henrissat B."/>
            <person name="Herpoel-Gimbert I."/>
            <person name="Ruiz-Duenas F.J."/>
            <person name="Chevret D."/>
            <person name="Hainaut M."/>
            <person name="Lin J."/>
            <person name="Wang M."/>
            <person name="Pangilinan J."/>
            <person name="Lipzen A."/>
            <person name="Lesage-Meessen L."/>
            <person name="Navarro D."/>
            <person name="Riley R."/>
            <person name="Grigoriev I.V."/>
            <person name="Zhou S."/>
            <person name="Raouche S."/>
            <person name="Rosso M.N."/>
        </authorList>
    </citation>
    <scope>NUCLEOTIDE SEQUENCE [LARGE SCALE GENOMIC DNA]</scope>
    <source>
        <strain evidence="2 3">BRFM 1820</strain>
    </source>
</reference>
<sequence length="430" mass="46733">MTSPDISGVLVAIYGATQASAKRQMPRHIPSGGRRKPVNLRISELFVAILSFQLRRHHSAATGASAQEGEIYISSDGPDPSLSEEPATLLLQTIESAVRATSTDTAPLREALTLAIYPALCQRADDLTACMNFVKRLGPKKANTSTAILGHANIELLEQHFAALAGMTASGISPKGSAGELWGVLHGISHSIEAGKLTFLKVLDPTVGDFLCDLRAVTTAIIGLTAEDRLINILASMPPVQLIFFPTAPPTPFDAELTVSILENLCQDLLPWSQILPWQEAFDRIIDQCPSSLIKEGSHYRSQDGAHVHCEAALMTYILSKNISIHRDVSSSRRLCYACHALMQVINECGEQCFEVSSTLSGDTEVALPWVCPPLVAEVKAKFEKRLVSDLKEYVSKLAQKMPIFPEPDEEWGWPLEAAESPDAPSETLE</sequence>
<name>A0A371CRU9_9APHY</name>
<dbReference type="AlphaFoldDB" id="A0A371CRU9"/>
<protein>
    <submittedName>
        <fullName evidence="2">Uncharacterized protein</fullName>
    </submittedName>
</protein>
<keyword evidence="3" id="KW-1185">Reference proteome</keyword>
<dbReference type="EMBL" id="KZ857472">
    <property type="protein sequence ID" value="RDX43008.1"/>
    <property type="molecule type" value="Genomic_DNA"/>
</dbReference>
<accession>A0A371CRU9</accession>
<gene>
    <name evidence="2" type="ORF">OH76DRAFT_1410548</name>
</gene>
<organism evidence="2 3">
    <name type="scientific">Lentinus brumalis</name>
    <dbReference type="NCBI Taxonomy" id="2498619"/>
    <lineage>
        <taxon>Eukaryota</taxon>
        <taxon>Fungi</taxon>
        <taxon>Dikarya</taxon>
        <taxon>Basidiomycota</taxon>
        <taxon>Agaricomycotina</taxon>
        <taxon>Agaricomycetes</taxon>
        <taxon>Polyporales</taxon>
        <taxon>Polyporaceae</taxon>
        <taxon>Lentinus</taxon>
    </lineage>
</organism>